<evidence type="ECO:0000256" key="1">
    <source>
        <dbReference type="SAM" id="MobiDB-lite"/>
    </source>
</evidence>
<comment type="caution">
    <text evidence="2">The sequence shown here is derived from an EMBL/GenBank/DDBJ whole genome shotgun (WGS) entry which is preliminary data.</text>
</comment>
<reference evidence="2 3" key="1">
    <citation type="submission" date="2024-01" db="EMBL/GenBank/DDBJ databases">
        <title>A draft genome for the cacao thread blight pathogen Marasmiellus scandens.</title>
        <authorList>
            <person name="Baruah I.K."/>
            <person name="Leung J."/>
            <person name="Bukari Y."/>
            <person name="Amoako-Attah I."/>
            <person name="Meinhardt L.W."/>
            <person name="Bailey B.A."/>
            <person name="Cohen S.P."/>
        </authorList>
    </citation>
    <scope>NUCLEOTIDE SEQUENCE [LARGE SCALE GENOMIC DNA]</scope>
    <source>
        <strain evidence="2 3">GH-19</strain>
    </source>
</reference>
<accession>A0ABR1J1D7</accession>
<feature type="compositionally biased region" description="Low complexity" evidence="1">
    <location>
        <begin position="322"/>
        <end position="332"/>
    </location>
</feature>
<evidence type="ECO:0000313" key="2">
    <source>
        <dbReference type="EMBL" id="KAK7445097.1"/>
    </source>
</evidence>
<protein>
    <submittedName>
        <fullName evidence="2">SCF ubiquitin ligase complex subunit cdc4</fullName>
    </submittedName>
</protein>
<dbReference type="EMBL" id="JBANRG010000048">
    <property type="protein sequence ID" value="KAK7445097.1"/>
    <property type="molecule type" value="Genomic_DNA"/>
</dbReference>
<keyword evidence="2" id="KW-0436">Ligase</keyword>
<feature type="region of interest" description="Disordered" evidence="1">
    <location>
        <begin position="699"/>
        <end position="720"/>
    </location>
</feature>
<dbReference type="GO" id="GO:0016874">
    <property type="term" value="F:ligase activity"/>
    <property type="evidence" value="ECO:0007669"/>
    <property type="project" value="UniProtKB-KW"/>
</dbReference>
<sequence>MSDRSDSEIYARLLLRRQHGYPLWKPKPYESLPEFYRMTGTRLGDVGRITQDGHFHFLFNALAPADDLINSQGGVPANFQPLEFDLKKVLKCVNYHEPGVPIFSIGTKRYELAVDATAQITGTPAEGSSGVELKFEDKEGALLLLPEGATRIDVETILPFRQYAHQNCEEWYRFAEARGIEVENGSLYFVTGFDKTTCWENAAFSNPTRAASVSLKLTSGIGPGGRLQLSQSSNIVTPIARGRSPSQCEMNQSVFIRGFKITLRTTAKYMFQSPVKVMDLSSGALKGLKPKDIIARGGPVTFNERRLGSPRSYSPPSPSTPSPSEGSGRSRSLWLQWSSPSSTSSHRNVSRQCEGFTPYLDSDSELDSDIEGNSFEDYDSESDSDDEESMAESITSPYHPANVLNDLLLAHFPESHVAITHDNDWCELLDEYDAEMPTNEDLVTRATSKYDMINENGCVFFQKPSTMRSSMTEKEDVKGETLDRLVSFGLSSLTTNFHVEHSPQRCLEVTASGNHRITSLSTGSIFETRNIDDSVQIVTDFDIISYPDPSLNPPVPEQRLSSSNIDQSTGPTDAIFSLRWLDVDISGLDHSYTQHCGTTPSVNVPLSPLPPSRHHPHVYAAESLALIPNYSDALFFDESDHGSLERSPYLPDPLRLPNNTYSLPLRPNNTYSLPAEPLHALPQLAPILKARRPARRHSCERELCSDHGSPSSHYSSRSQALDHSLASSTRVNVAANTLIEASHRRRKNFDLIIPQKGTSFIQKAPYESNVHCRLGEFSLPNIYAVPSHVCSSDPWFSVENRVSYGRCPQSLHYPILTSSDMKIDLVVLNHPQSRRLSSSPVIYDHLTAPLVAVQDLDYADIPAEPN</sequence>
<feature type="region of interest" description="Disordered" evidence="1">
    <location>
        <begin position="355"/>
        <end position="393"/>
    </location>
</feature>
<gene>
    <name evidence="2" type="primary">CDC4_3</name>
    <name evidence="2" type="ORF">VKT23_014959</name>
</gene>
<feature type="compositionally biased region" description="Low complexity" evidence="1">
    <location>
        <begin position="706"/>
        <end position="718"/>
    </location>
</feature>
<keyword evidence="3" id="KW-1185">Reference proteome</keyword>
<evidence type="ECO:0000313" key="3">
    <source>
        <dbReference type="Proteomes" id="UP001498398"/>
    </source>
</evidence>
<dbReference type="Proteomes" id="UP001498398">
    <property type="component" value="Unassembled WGS sequence"/>
</dbReference>
<feature type="region of interest" description="Disordered" evidence="1">
    <location>
        <begin position="295"/>
        <end position="332"/>
    </location>
</feature>
<proteinExistence type="predicted"/>
<organism evidence="2 3">
    <name type="scientific">Marasmiellus scandens</name>
    <dbReference type="NCBI Taxonomy" id="2682957"/>
    <lineage>
        <taxon>Eukaryota</taxon>
        <taxon>Fungi</taxon>
        <taxon>Dikarya</taxon>
        <taxon>Basidiomycota</taxon>
        <taxon>Agaricomycotina</taxon>
        <taxon>Agaricomycetes</taxon>
        <taxon>Agaricomycetidae</taxon>
        <taxon>Agaricales</taxon>
        <taxon>Marasmiineae</taxon>
        <taxon>Omphalotaceae</taxon>
        <taxon>Marasmiellus</taxon>
    </lineage>
</organism>
<feature type="compositionally biased region" description="Acidic residues" evidence="1">
    <location>
        <begin position="362"/>
        <end position="390"/>
    </location>
</feature>
<name>A0ABR1J1D7_9AGAR</name>